<dbReference type="InterPro" id="IPR036526">
    <property type="entry name" value="C-N_Hydrolase_sf"/>
</dbReference>
<dbReference type="PROSITE" id="PS50263">
    <property type="entry name" value="CN_HYDROLASE"/>
    <property type="match status" value="1"/>
</dbReference>
<dbReference type="SUPFAM" id="SSF56317">
    <property type="entry name" value="Carbon-nitrogen hydrolase"/>
    <property type="match status" value="1"/>
</dbReference>
<evidence type="ECO:0000256" key="1">
    <source>
        <dbReference type="ARBA" id="ARBA00008129"/>
    </source>
</evidence>
<name>A0A0F7SKC4_PHARH</name>
<organism evidence="4">
    <name type="scientific">Phaffia rhodozyma</name>
    <name type="common">Yeast</name>
    <name type="synonym">Xanthophyllomyces dendrorhous</name>
    <dbReference type="NCBI Taxonomy" id="264483"/>
    <lineage>
        <taxon>Eukaryota</taxon>
        <taxon>Fungi</taxon>
        <taxon>Dikarya</taxon>
        <taxon>Basidiomycota</taxon>
        <taxon>Agaricomycotina</taxon>
        <taxon>Tremellomycetes</taxon>
        <taxon>Cystofilobasidiales</taxon>
        <taxon>Mrakiaceae</taxon>
        <taxon>Phaffia</taxon>
    </lineage>
</organism>
<protein>
    <submittedName>
        <fullName evidence="4">Carbon-nitrogen hydrolase</fullName>
    </submittedName>
</protein>
<dbReference type="GO" id="GO:0016836">
    <property type="term" value="F:hydro-lyase activity"/>
    <property type="evidence" value="ECO:0007669"/>
    <property type="project" value="UniProtKB-ARBA"/>
</dbReference>
<keyword evidence="4" id="KW-0378">Hydrolase</keyword>
<comment type="similarity">
    <text evidence="1">Belongs to the carbon-nitrogen hydrolase superfamily. Nitrilase family.</text>
</comment>
<sequence length="329" mass="35070">MKIKVSVAQCGTAGYDVDKTLDRMEGYVQEAKAVGSQLVLFPEAFVGGYPKFESFGAVVGTRSAAGRQTFAAYHKAAITIPGPANTRIEDIARRSGVFIITGLIEKDGGTLYCVVGFYSPTEGLVYKRRKLMPTASEKLIWGFGDGSTISAVTHTFPSAAAEVDVGAVDGPAAQAPTLASNSESSPVVIGSAICWENMMPLLRQHFWNQGVQIHCTPTVDGRENWQSTIKHLAMEGRCFVLNACQFAQQKDYPEGHPIEGPVDPEGIMIAGGSVIVSPLGEVLAGPLRGKAGLISAVLDLDEILGAKLDLDNAGHYTRPDIFKLEVNGK</sequence>
<dbReference type="PANTHER" id="PTHR46044:SF1">
    <property type="entry name" value="CN HYDROLASE DOMAIN-CONTAINING PROTEIN"/>
    <property type="match status" value="1"/>
</dbReference>
<feature type="domain" description="CN hydrolase" evidence="3">
    <location>
        <begin position="3"/>
        <end position="300"/>
    </location>
</feature>
<dbReference type="InterPro" id="IPR000132">
    <property type="entry name" value="Nitrilase/CN_hydratase_CS"/>
</dbReference>
<evidence type="ECO:0000256" key="2">
    <source>
        <dbReference type="PROSITE-ProRule" id="PRU10139"/>
    </source>
</evidence>
<dbReference type="AlphaFoldDB" id="A0A0F7SKC4"/>
<dbReference type="PROSITE" id="PS00920">
    <property type="entry name" value="NITRIL_CHT_1"/>
    <property type="match status" value="1"/>
</dbReference>
<accession>A0A0F7SKC4</accession>
<dbReference type="PANTHER" id="PTHR46044">
    <property type="entry name" value="NITRILASE"/>
    <property type="match status" value="1"/>
</dbReference>
<proteinExistence type="inferred from homology"/>
<dbReference type="InterPro" id="IPR003010">
    <property type="entry name" value="C-N_Hydrolase"/>
</dbReference>
<dbReference type="Gene3D" id="3.60.110.10">
    <property type="entry name" value="Carbon-nitrogen hydrolase"/>
    <property type="match status" value="1"/>
</dbReference>
<evidence type="ECO:0000259" key="3">
    <source>
        <dbReference type="PROSITE" id="PS50263"/>
    </source>
</evidence>
<dbReference type="InterPro" id="IPR044149">
    <property type="entry name" value="Nitrilases_CHs"/>
</dbReference>
<dbReference type="EMBL" id="LN483124">
    <property type="protein sequence ID" value="CED82572.1"/>
    <property type="molecule type" value="Genomic_DNA"/>
</dbReference>
<evidence type="ECO:0000313" key="4">
    <source>
        <dbReference type="EMBL" id="CED82572.1"/>
    </source>
</evidence>
<dbReference type="Pfam" id="PF00795">
    <property type="entry name" value="CN_hydrolase"/>
    <property type="match status" value="1"/>
</dbReference>
<dbReference type="CDD" id="cd07564">
    <property type="entry name" value="nitrilases_CHs"/>
    <property type="match status" value="1"/>
</dbReference>
<reference evidence="4" key="1">
    <citation type="submission" date="2014-08" db="EMBL/GenBank/DDBJ databases">
        <authorList>
            <person name="Sharma Rahul"/>
            <person name="Thines Marco"/>
        </authorList>
    </citation>
    <scope>NUCLEOTIDE SEQUENCE</scope>
</reference>
<dbReference type="GO" id="GO:0000257">
    <property type="term" value="F:nitrilase activity"/>
    <property type="evidence" value="ECO:0007669"/>
    <property type="project" value="UniProtKB-ARBA"/>
</dbReference>
<feature type="active site" description="Proton acceptor" evidence="2">
    <location>
        <position position="43"/>
    </location>
</feature>